<name>A0A0A9CL54_ARUDO</name>
<protein>
    <submittedName>
        <fullName evidence="1">Uncharacterized protein</fullName>
    </submittedName>
</protein>
<accession>A0A0A9CL54</accession>
<dbReference type="EMBL" id="GBRH01225638">
    <property type="protein sequence ID" value="JAD72257.1"/>
    <property type="molecule type" value="Transcribed_RNA"/>
</dbReference>
<reference evidence="1" key="2">
    <citation type="journal article" date="2015" name="Data Brief">
        <title>Shoot transcriptome of the giant reed, Arundo donax.</title>
        <authorList>
            <person name="Barrero R.A."/>
            <person name="Guerrero F.D."/>
            <person name="Moolhuijzen P."/>
            <person name="Goolsby J.A."/>
            <person name="Tidwell J."/>
            <person name="Bellgard S.E."/>
            <person name="Bellgard M.I."/>
        </authorList>
    </citation>
    <scope>NUCLEOTIDE SEQUENCE</scope>
    <source>
        <tissue evidence="1">Shoot tissue taken approximately 20 cm above the soil surface</tissue>
    </source>
</reference>
<sequence length="47" mass="5632">MLVFIYIIIDQVQNNSWATTCLTEEQYLMTLKNQQRFVLSTWLSFIS</sequence>
<evidence type="ECO:0000313" key="1">
    <source>
        <dbReference type="EMBL" id="JAD72257.1"/>
    </source>
</evidence>
<reference evidence="1" key="1">
    <citation type="submission" date="2014-09" db="EMBL/GenBank/DDBJ databases">
        <authorList>
            <person name="Magalhaes I.L.F."/>
            <person name="Oliveira U."/>
            <person name="Santos F.R."/>
            <person name="Vidigal T.H.D.A."/>
            <person name="Brescovit A.D."/>
            <person name="Santos A.J."/>
        </authorList>
    </citation>
    <scope>NUCLEOTIDE SEQUENCE</scope>
    <source>
        <tissue evidence="1">Shoot tissue taken approximately 20 cm above the soil surface</tissue>
    </source>
</reference>
<dbReference type="AlphaFoldDB" id="A0A0A9CL54"/>
<proteinExistence type="predicted"/>
<organism evidence="1">
    <name type="scientific">Arundo donax</name>
    <name type="common">Giant reed</name>
    <name type="synonym">Donax arundinaceus</name>
    <dbReference type="NCBI Taxonomy" id="35708"/>
    <lineage>
        <taxon>Eukaryota</taxon>
        <taxon>Viridiplantae</taxon>
        <taxon>Streptophyta</taxon>
        <taxon>Embryophyta</taxon>
        <taxon>Tracheophyta</taxon>
        <taxon>Spermatophyta</taxon>
        <taxon>Magnoliopsida</taxon>
        <taxon>Liliopsida</taxon>
        <taxon>Poales</taxon>
        <taxon>Poaceae</taxon>
        <taxon>PACMAD clade</taxon>
        <taxon>Arundinoideae</taxon>
        <taxon>Arundineae</taxon>
        <taxon>Arundo</taxon>
    </lineage>
</organism>